<dbReference type="Proteomes" id="UP000285326">
    <property type="component" value="Unassembled WGS sequence"/>
</dbReference>
<proteinExistence type="predicted"/>
<dbReference type="AlphaFoldDB" id="A0A420IPZ6"/>
<name>A0A420IPZ6_9PEZI</name>
<organism evidence="2 3">
    <name type="scientific">Golovinomyces cichoracearum</name>
    <dbReference type="NCBI Taxonomy" id="62708"/>
    <lineage>
        <taxon>Eukaryota</taxon>
        <taxon>Fungi</taxon>
        <taxon>Dikarya</taxon>
        <taxon>Ascomycota</taxon>
        <taxon>Pezizomycotina</taxon>
        <taxon>Leotiomycetes</taxon>
        <taxon>Erysiphales</taxon>
        <taxon>Erysiphaceae</taxon>
        <taxon>Golovinomyces</taxon>
    </lineage>
</organism>
<evidence type="ECO:0000256" key="1">
    <source>
        <dbReference type="SAM" id="MobiDB-lite"/>
    </source>
</evidence>
<evidence type="ECO:0000313" key="3">
    <source>
        <dbReference type="Proteomes" id="UP000285326"/>
    </source>
</evidence>
<reference evidence="2 3" key="1">
    <citation type="journal article" date="2018" name="BMC Genomics">
        <title>Comparative genome analyses reveal sequence features reflecting distinct modes of host-adaptation between dicot and monocot powdery mildew.</title>
        <authorList>
            <person name="Wu Y."/>
            <person name="Ma X."/>
            <person name="Pan Z."/>
            <person name="Kale S.D."/>
            <person name="Song Y."/>
            <person name="King H."/>
            <person name="Zhang Q."/>
            <person name="Presley C."/>
            <person name="Deng X."/>
            <person name="Wei C.I."/>
            <person name="Xiao S."/>
        </authorList>
    </citation>
    <scope>NUCLEOTIDE SEQUENCE [LARGE SCALE GENOMIC DNA]</scope>
    <source>
        <strain evidence="2">UMSG1</strain>
    </source>
</reference>
<gene>
    <name evidence="2" type="ORF">GcM1_226079</name>
</gene>
<feature type="compositionally biased region" description="Polar residues" evidence="1">
    <location>
        <begin position="111"/>
        <end position="122"/>
    </location>
</feature>
<accession>A0A420IPZ6</accession>
<feature type="region of interest" description="Disordered" evidence="1">
    <location>
        <begin position="89"/>
        <end position="139"/>
    </location>
</feature>
<protein>
    <submittedName>
        <fullName evidence="2">Uncharacterized protein</fullName>
    </submittedName>
</protein>
<evidence type="ECO:0000313" key="2">
    <source>
        <dbReference type="EMBL" id="RKF76603.1"/>
    </source>
</evidence>
<sequence length="231" mass="26965">MKDFEQVNSNRRYALRDFLRENGVYVTKKKGYKVAQALYDTTQEENQSTWSTEEIKELLLKGKTFNSYPAQTNRIYDDIHLLPKQENSLLSKSSPHDAPISSRDKLPPQRSPNTNPVETNTSDFKKQRPSALSTPPQLTGRELADVSRSYVDKIKNGGGKDRFDHKLEIFYDQCRKFNLEQERWIVVLPIMLKDDALDYYYDDIQPILTSTISFDEVTSMIRDYFEGPEYR</sequence>
<dbReference type="EMBL" id="MCBS01022618">
    <property type="protein sequence ID" value="RKF76603.1"/>
    <property type="molecule type" value="Genomic_DNA"/>
</dbReference>
<comment type="caution">
    <text evidence="2">The sequence shown here is derived from an EMBL/GenBank/DDBJ whole genome shotgun (WGS) entry which is preliminary data.</text>
</comment>